<proteinExistence type="predicted"/>
<reference evidence="2 3" key="1">
    <citation type="journal article" date="2023" name="Plants (Basel)">
        <title>Bridging the Gap: Combining Genomics and Transcriptomics Approaches to Understand Stylosanthes scabra, an Orphan Legume from the Brazilian Caatinga.</title>
        <authorList>
            <person name="Ferreira-Neto J.R.C."/>
            <person name="da Silva M.D."/>
            <person name="Binneck E."/>
            <person name="de Melo N.F."/>
            <person name="da Silva R.H."/>
            <person name="de Melo A.L.T.M."/>
            <person name="Pandolfi V."/>
            <person name="Bustamante F.O."/>
            <person name="Brasileiro-Vidal A.C."/>
            <person name="Benko-Iseppon A.M."/>
        </authorList>
    </citation>
    <scope>NUCLEOTIDE SEQUENCE [LARGE SCALE GENOMIC DNA]</scope>
    <source>
        <tissue evidence="2">Leaves</tissue>
    </source>
</reference>
<name>A0ABU6XQ24_9FABA</name>
<feature type="compositionally biased region" description="Low complexity" evidence="1">
    <location>
        <begin position="122"/>
        <end position="152"/>
    </location>
</feature>
<feature type="region of interest" description="Disordered" evidence="1">
    <location>
        <begin position="67"/>
        <end position="152"/>
    </location>
</feature>
<dbReference type="EMBL" id="JASCZI010212318">
    <property type="protein sequence ID" value="MED6199108.1"/>
    <property type="molecule type" value="Genomic_DNA"/>
</dbReference>
<comment type="caution">
    <text evidence="2">The sequence shown here is derived from an EMBL/GenBank/DDBJ whole genome shotgun (WGS) entry which is preliminary data.</text>
</comment>
<sequence length="212" mass="23149">MRPTIAGSSVPRPPCSSASPTSSSSFGTSGGVPRERDRSPRAPVQAPIYPPPRVLMMDARRYRSLFGQRRVVPPSPQREASEPSEENFEEHGDTHTSSRTSHSSVDISSVDASQGSDRESISFDSGPSSRSSFDSGSSGRWSGSTISSGSISSEDDLVNRHFAVHFRLLGIEKGIEKTKKDIRIKRFTRKSQKVESRALRGRPVPSCVRMCP</sequence>
<protein>
    <submittedName>
        <fullName evidence="2">Uncharacterized protein</fullName>
    </submittedName>
</protein>
<evidence type="ECO:0000313" key="3">
    <source>
        <dbReference type="Proteomes" id="UP001341840"/>
    </source>
</evidence>
<evidence type="ECO:0000313" key="2">
    <source>
        <dbReference type="EMBL" id="MED6199108.1"/>
    </source>
</evidence>
<accession>A0ABU6XQ24</accession>
<dbReference type="Proteomes" id="UP001341840">
    <property type="component" value="Unassembled WGS sequence"/>
</dbReference>
<feature type="region of interest" description="Disordered" evidence="1">
    <location>
        <begin position="1"/>
        <end position="55"/>
    </location>
</feature>
<keyword evidence="3" id="KW-1185">Reference proteome</keyword>
<feature type="compositionally biased region" description="Low complexity" evidence="1">
    <location>
        <begin position="15"/>
        <end position="27"/>
    </location>
</feature>
<organism evidence="2 3">
    <name type="scientific">Stylosanthes scabra</name>
    <dbReference type="NCBI Taxonomy" id="79078"/>
    <lineage>
        <taxon>Eukaryota</taxon>
        <taxon>Viridiplantae</taxon>
        <taxon>Streptophyta</taxon>
        <taxon>Embryophyta</taxon>
        <taxon>Tracheophyta</taxon>
        <taxon>Spermatophyta</taxon>
        <taxon>Magnoliopsida</taxon>
        <taxon>eudicotyledons</taxon>
        <taxon>Gunneridae</taxon>
        <taxon>Pentapetalae</taxon>
        <taxon>rosids</taxon>
        <taxon>fabids</taxon>
        <taxon>Fabales</taxon>
        <taxon>Fabaceae</taxon>
        <taxon>Papilionoideae</taxon>
        <taxon>50 kb inversion clade</taxon>
        <taxon>dalbergioids sensu lato</taxon>
        <taxon>Dalbergieae</taxon>
        <taxon>Pterocarpus clade</taxon>
        <taxon>Stylosanthes</taxon>
    </lineage>
</organism>
<evidence type="ECO:0000256" key="1">
    <source>
        <dbReference type="SAM" id="MobiDB-lite"/>
    </source>
</evidence>
<feature type="compositionally biased region" description="Low complexity" evidence="1">
    <location>
        <begin position="97"/>
        <end position="113"/>
    </location>
</feature>
<gene>
    <name evidence="2" type="ORF">PIB30_072805</name>
</gene>